<protein>
    <submittedName>
        <fullName evidence="2">Uncharacterized protein</fullName>
    </submittedName>
</protein>
<evidence type="ECO:0000313" key="2">
    <source>
        <dbReference type="EMBL" id="KAF2596596.1"/>
    </source>
</evidence>
<feature type="compositionally biased region" description="Polar residues" evidence="1">
    <location>
        <begin position="231"/>
        <end position="256"/>
    </location>
</feature>
<evidence type="ECO:0000313" key="3">
    <source>
        <dbReference type="Proteomes" id="UP000712281"/>
    </source>
</evidence>
<dbReference type="AlphaFoldDB" id="A0A8S9KTM4"/>
<feature type="region of interest" description="Disordered" evidence="1">
    <location>
        <begin position="1"/>
        <end position="29"/>
    </location>
</feature>
<gene>
    <name evidence="2" type="ORF">F2Q68_00010306</name>
</gene>
<feature type="compositionally biased region" description="Basic and acidic residues" evidence="1">
    <location>
        <begin position="1"/>
        <end position="15"/>
    </location>
</feature>
<name>A0A8S9KTM4_BRACR</name>
<feature type="region of interest" description="Disordered" evidence="1">
    <location>
        <begin position="212"/>
        <end position="294"/>
    </location>
</feature>
<evidence type="ECO:0000256" key="1">
    <source>
        <dbReference type="SAM" id="MobiDB-lite"/>
    </source>
</evidence>
<feature type="compositionally biased region" description="Basic and acidic residues" evidence="1">
    <location>
        <begin position="275"/>
        <end position="286"/>
    </location>
</feature>
<comment type="caution">
    <text evidence="2">The sequence shown here is derived from an EMBL/GenBank/DDBJ whole genome shotgun (WGS) entry which is preliminary data.</text>
</comment>
<organism evidence="2 3">
    <name type="scientific">Brassica cretica</name>
    <name type="common">Mustard</name>
    <dbReference type="NCBI Taxonomy" id="69181"/>
    <lineage>
        <taxon>Eukaryota</taxon>
        <taxon>Viridiplantae</taxon>
        <taxon>Streptophyta</taxon>
        <taxon>Embryophyta</taxon>
        <taxon>Tracheophyta</taxon>
        <taxon>Spermatophyta</taxon>
        <taxon>Magnoliopsida</taxon>
        <taxon>eudicotyledons</taxon>
        <taxon>Gunneridae</taxon>
        <taxon>Pentapetalae</taxon>
        <taxon>rosids</taxon>
        <taxon>malvids</taxon>
        <taxon>Brassicales</taxon>
        <taxon>Brassicaceae</taxon>
        <taxon>Brassiceae</taxon>
        <taxon>Brassica</taxon>
    </lineage>
</organism>
<dbReference type="EMBL" id="QGKW02000717">
    <property type="protein sequence ID" value="KAF2596596.1"/>
    <property type="molecule type" value="Genomic_DNA"/>
</dbReference>
<accession>A0A8S9KTM4</accession>
<sequence length="444" mass="49677">MKDGDSEMETDKETPEGASTARPTKRPQLYVEPPFADDITLVEMPRKFSFPNIRMYDSTNDPDDHVAQYKQHMLTVAIQIELREANMWKGFGSTLTGPTLQCTELILYAVDNGSSTNIIFQTTYNDMGLEEDALTQKVTLIIGFNGLVKQTTGEVKLQDTGLQVPARRRPGSLLGSIPEVQSLKKKLDEYSKQLEESAEKLNQLESENLTLRDKNQALNTTSNKKRHFRTQVRTNPTLKTPNSAGDTTRPPTTSNERGAVHEKAKGTQTYDVEDRESNPELDKEVSKGGTTKKSPMTAYLEQMFSKRMTPCNPWWKDSQGTPKGVTRSYYVQGIQLNPDRTRLEMVYQRTDEVDKGPSEAASVDTDQIPSNDTAYAILNDISKPTSIEVTTSHSIDTGRVSEQKEFDVCGNLRDGDTTTWCQKIQSAQQMLLTAICKASSTPYC</sequence>
<dbReference type="Proteomes" id="UP000712281">
    <property type="component" value="Unassembled WGS sequence"/>
</dbReference>
<proteinExistence type="predicted"/>
<reference evidence="2" key="1">
    <citation type="submission" date="2019-12" db="EMBL/GenBank/DDBJ databases">
        <title>Genome sequencing and annotation of Brassica cretica.</title>
        <authorList>
            <person name="Studholme D.J."/>
            <person name="Sarris P.F."/>
        </authorList>
    </citation>
    <scope>NUCLEOTIDE SEQUENCE</scope>
    <source>
        <strain evidence="2">PFS-001/15</strain>
        <tissue evidence="2">Leaf</tissue>
    </source>
</reference>